<organism evidence="6">
    <name type="scientific">viral metagenome</name>
    <dbReference type="NCBI Taxonomy" id="1070528"/>
    <lineage>
        <taxon>unclassified sequences</taxon>
        <taxon>metagenomes</taxon>
        <taxon>organismal metagenomes</taxon>
    </lineage>
</organism>
<evidence type="ECO:0000256" key="3">
    <source>
        <dbReference type="ARBA" id="ARBA00022840"/>
    </source>
</evidence>
<comment type="similarity">
    <text evidence="1">Belongs to the CbbQ/NirQ/NorQ/GpvN family.</text>
</comment>
<reference evidence="6" key="1">
    <citation type="submission" date="2020-03" db="EMBL/GenBank/DDBJ databases">
        <title>The deep terrestrial virosphere.</title>
        <authorList>
            <person name="Holmfeldt K."/>
            <person name="Nilsson E."/>
            <person name="Simone D."/>
            <person name="Lopez-Fernandez M."/>
            <person name="Wu X."/>
            <person name="de Brujin I."/>
            <person name="Lundin D."/>
            <person name="Andersson A."/>
            <person name="Bertilsson S."/>
            <person name="Dopson M."/>
        </authorList>
    </citation>
    <scope>NUCLEOTIDE SEQUENCE</scope>
    <source>
        <strain evidence="6">MM415B03856</strain>
    </source>
</reference>
<protein>
    <submittedName>
        <fullName evidence="6">Putative ATPase domain containing protein</fullName>
    </submittedName>
</protein>
<dbReference type="EMBL" id="MT143233">
    <property type="protein sequence ID" value="QJA94455.1"/>
    <property type="molecule type" value="Genomic_DNA"/>
</dbReference>
<feature type="domain" description="AAA+ ATPase" evidence="5">
    <location>
        <begin position="22"/>
        <end position="172"/>
    </location>
</feature>
<dbReference type="CDD" id="cd00009">
    <property type="entry name" value="AAA"/>
    <property type="match status" value="1"/>
</dbReference>
<dbReference type="GO" id="GO:0005524">
    <property type="term" value="F:ATP binding"/>
    <property type="evidence" value="ECO:0007669"/>
    <property type="project" value="UniProtKB-KW"/>
</dbReference>
<name>A0A6M3LP30_9ZZZZ</name>
<dbReference type="AlphaFoldDB" id="A0A6M3LP30"/>
<dbReference type="Pfam" id="PF07728">
    <property type="entry name" value="AAA_5"/>
    <property type="match status" value="1"/>
</dbReference>
<gene>
    <name evidence="6" type="ORF">MM415B03856_0004</name>
</gene>
<evidence type="ECO:0000256" key="1">
    <source>
        <dbReference type="ARBA" id="ARBA00009417"/>
    </source>
</evidence>
<evidence type="ECO:0000256" key="2">
    <source>
        <dbReference type="ARBA" id="ARBA00022741"/>
    </source>
</evidence>
<dbReference type="GO" id="GO:0016887">
    <property type="term" value="F:ATP hydrolysis activity"/>
    <property type="evidence" value="ECO:0007669"/>
    <property type="project" value="InterPro"/>
</dbReference>
<dbReference type="SUPFAM" id="SSF52540">
    <property type="entry name" value="P-loop containing nucleoside triphosphate hydrolases"/>
    <property type="match status" value="1"/>
</dbReference>
<feature type="coiled-coil region" evidence="4">
    <location>
        <begin position="273"/>
        <end position="314"/>
    </location>
</feature>
<evidence type="ECO:0000313" key="6">
    <source>
        <dbReference type="EMBL" id="QJA94455.1"/>
    </source>
</evidence>
<dbReference type="InterPro" id="IPR013615">
    <property type="entry name" value="CbbQ_C"/>
</dbReference>
<keyword evidence="4" id="KW-0175">Coiled coil</keyword>
<keyword evidence="2" id="KW-0547">Nucleotide-binding</keyword>
<accession>A0A6M3LP30</accession>
<proteinExistence type="inferred from homology"/>
<dbReference type="GO" id="GO:0005634">
    <property type="term" value="C:nucleus"/>
    <property type="evidence" value="ECO:0007669"/>
    <property type="project" value="TreeGrafter"/>
</dbReference>
<dbReference type="PANTHER" id="PTHR48103:SF2">
    <property type="entry name" value="MIDASIN"/>
    <property type="match status" value="1"/>
</dbReference>
<dbReference type="GO" id="GO:0000055">
    <property type="term" value="P:ribosomal large subunit export from nucleus"/>
    <property type="evidence" value="ECO:0007669"/>
    <property type="project" value="TreeGrafter"/>
</dbReference>
<dbReference type="InterPro" id="IPR027417">
    <property type="entry name" value="P-loop_NTPase"/>
</dbReference>
<dbReference type="Gene3D" id="3.40.50.300">
    <property type="entry name" value="P-loop containing nucleotide triphosphate hydrolases"/>
    <property type="match status" value="1"/>
</dbReference>
<sequence length="430" mass="49407">MKKYKMYYNADIKSALEKSIEINLPALLVGDTGTGKTSFIYDLAQQKGKKNVIRINLTGQTGVDEIIGKWLANKNGTYWIDGLLITAMKKGYWIVLDEINMALPEILSKLHSLLDDDRKIVLNEKKGEIISCHKDFRFFATMNPDEEYAGTKELNKAFISRFPIIAHIDYSPKEAEIIQERTGIDFDTCAQLVNIAREIRKNKEEEKLSYICSTRDLIYCGSLIKAGIKKGEAIKFSILNKAPKDERVPIQKLISLISGTEIIINDNLKYDSISEMIKDFKEKEEEIKTIVEQSDKVKKEYEDLSRRYREQTDTFIKSEKNYRIEIEKLKQDKKVTIVSVKIDGKKIKLENGDKVQIAKKTLGDDLYLDVFQENLLYGKYGYIEEIKGDPYNKPNDKQNCIVVRKFKYPSSGNQAALFALSDINLIEKNK</sequence>
<dbReference type="GO" id="GO:0000027">
    <property type="term" value="P:ribosomal large subunit assembly"/>
    <property type="evidence" value="ECO:0007669"/>
    <property type="project" value="TreeGrafter"/>
</dbReference>
<dbReference type="InterPro" id="IPR003593">
    <property type="entry name" value="AAA+_ATPase"/>
</dbReference>
<dbReference type="Pfam" id="PF08406">
    <property type="entry name" value="CbbQ_C"/>
    <property type="match status" value="1"/>
</dbReference>
<evidence type="ECO:0000256" key="4">
    <source>
        <dbReference type="SAM" id="Coils"/>
    </source>
</evidence>
<dbReference type="SMART" id="SM00382">
    <property type="entry name" value="AAA"/>
    <property type="match status" value="1"/>
</dbReference>
<dbReference type="PANTHER" id="PTHR48103">
    <property type="entry name" value="MIDASIN-RELATED"/>
    <property type="match status" value="1"/>
</dbReference>
<evidence type="ECO:0000259" key="5">
    <source>
        <dbReference type="SMART" id="SM00382"/>
    </source>
</evidence>
<dbReference type="InterPro" id="IPR011704">
    <property type="entry name" value="ATPase_dyneun-rel_AAA"/>
</dbReference>
<dbReference type="GO" id="GO:0030687">
    <property type="term" value="C:preribosome, large subunit precursor"/>
    <property type="evidence" value="ECO:0007669"/>
    <property type="project" value="TreeGrafter"/>
</dbReference>
<keyword evidence="3" id="KW-0067">ATP-binding</keyword>